<evidence type="ECO:0000313" key="2">
    <source>
        <dbReference type="Proteomes" id="UP001472677"/>
    </source>
</evidence>
<proteinExistence type="predicted"/>
<keyword evidence="2" id="KW-1185">Reference proteome</keyword>
<organism evidence="1 2">
    <name type="scientific">Hibiscus sabdariffa</name>
    <name type="common">roselle</name>
    <dbReference type="NCBI Taxonomy" id="183260"/>
    <lineage>
        <taxon>Eukaryota</taxon>
        <taxon>Viridiplantae</taxon>
        <taxon>Streptophyta</taxon>
        <taxon>Embryophyta</taxon>
        <taxon>Tracheophyta</taxon>
        <taxon>Spermatophyta</taxon>
        <taxon>Magnoliopsida</taxon>
        <taxon>eudicotyledons</taxon>
        <taxon>Gunneridae</taxon>
        <taxon>Pentapetalae</taxon>
        <taxon>rosids</taxon>
        <taxon>malvids</taxon>
        <taxon>Malvales</taxon>
        <taxon>Malvaceae</taxon>
        <taxon>Malvoideae</taxon>
        <taxon>Hibiscus</taxon>
    </lineage>
</organism>
<gene>
    <name evidence="1" type="ORF">V6N12_032852</name>
</gene>
<accession>A0ABR2BB50</accession>
<reference evidence="1 2" key="1">
    <citation type="journal article" date="2024" name="G3 (Bethesda)">
        <title>Genome assembly of Hibiscus sabdariffa L. provides insights into metabolisms of medicinal natural products.</title>
        <authorList>
            <person name="Kim T."/>
        </authorList>
    </citation>
    <scope>NUCLEOTIDE SEQUENCE [LARGE SCALE GENOMIC DNA]</scope>
    <source>
        <strain evidence="1">TK-2024</strain>
        <tissue evidence="1">Old leaves</tissue>
    </source>
</reference>
<comment type="caution">
    <text evidence="1">The sequence shown here is derived from an EMBL/GenBank/DDBJ whole genome shotgun (WGS) entry which is preliminary data.</text>
</comment>
<protein>
    <submittedName>
        <fullName evidence="1">Uncharacterized protein</fullName>
    </submittedName>
</protein>
<sequence length="116" mass="12947">MGQTCFWARIRWAKGESWFFPLLDHATPALGLFRAGCMAGSGCLTRNPCGDECVRWWWGMAKMRAYGSMKGLGSWFGCEDDGTMAAAGKGHLWELLGWAKGGSVWVCKRPWDMMVC</sequence>
<evidence type="ECO:0000313" key="1">
    <source>
        <dbReference type="EMBL" id="KAK8504350.1"/>
    </source>
</evidence>
<name>A0ABR2BB50_9ROSI</name>
<dbReference type="Proteomes" id="UP001472677">
    <property type="component" value="Unassembled WGS sequence"/>
</dbReference>
<dbReference type="EMBL" id="JBBPBM010000143">
    <property type="protein sequence ID" value="KAK8504350.1"/>
    <property type="molecule type" value="Genomic_DNA"/>
</dbReference>